<dbReference type="GO" id="GO:0005789">
    <property type="term" value="C:endoplasmic reticulum membrane"/>
    <property type="evidence" value="ECO:0007669"/>
    <property type="project" value="TreeGrafter"/>
</dbReference>
<evidence type="ECO:0000313" key="2">
    <source>
        <dbReference type="Proteomes" id="UP000772434"/>
    </source>
</evidence>
<protein>
    <submittedName>
        <fullName evidence="1">Uncharacterized protein</fullName>
    </submittedName>
</protein>
<dbReference type="Proteomes" id="UP000772434">
    <property type="component" value="Unassembled WGS sequence"/>
</dbReference>
<comment type="caution">
    <text evidence="1">The sequence shown here is derived from an EMBL/GenBank/DDBJ whole genome shotgun (WGS) entry which is preliminary data.</text>
</comment>
<dbReference type="AlphaFoldDB" id="A0A9P5TYE9"/>
<organism evidence="1 2">
    <name type="scientific">Rhodocollybia butyracea</name>
    <dbReference type="NCBI Taxonomy" id="206335"/>
    <lineage>
        <taxon>Eukaryota</taxon>
        <taxon>Fungi</taxon>
        <taxon>Dikarya</taxon>
        <taxon>Basidiomycota</taxon>
        <taxon>Agaricomycotina</taxon>
        <taxon>Agaricomycetes</taxon>
        <taxon>Agaricomycetidae</taxon>
        <taxon>Agaricales</taxon>
        <taxon>Marasmiineae</taxon>
        <taxon>Omphalotaceae</taxon>
        <taxon>Rhodocollybia</taxon>
    </lineage>
</organism>
<accession>A0A9P5TYE9</accession>
<sequence length="69" mass="7762">MFVKLFSCPAARKPLSHQHLPSWMFDVELVLLAKVQDTPVREVDVEWHEVGGSKLNVLNSKASLGFRGD</sequence>
<dbReference type="PANTHER" id="PTHR10859:SF91">
    <property type="entry name" value="DOLICHYL-PHOSPHATE BETA-GLUCOSYLTRANSFERASE"/>
    <property type="match status" value="1"/>
</dbReference>
<dbReference type="EMBL" id="JADNRY010000281">
    <property type="protein sequence ID" value="KAF9059746.1"/>
    <property type="molecule type" value="Genomic_DNA"/>
</dbReference>
<gene>
    <name evidence="1" type="ORF">BDP27DRAFT_450675</name>
</gene>
<dbReference type="OrthoDB" id="3784at2759"/>
<keyword evidence="2" id="KW-1185">Reference proteome</keyword>
<name>A0A9P5TYE9_9AGAR</name>
<dbReference type="GO" id="GO:0006487">
    <property type="term" value="P:protein N-linked glycosylation"/>
    <property type="evidence" value="ECO:0007669"/>
    <property type="project" value="TreeGrafter"/>
</dbReference>
<evidence type="ECO:0000313" key="1">
    <source>
        <dbReference type="EMBL" id="KAF9059746.1"/>
    </source>
</evidence>
<reference evidence="1" key="1">
    <citation type="submission" date="2020-11" db="EMBL/GenBank/DDBJ databases">
        <authorList>
            <consortium name="DOE Joint Genome Institute"/>
            <person name="Ahrendt S."/>
            <person name="Riley R."/>
            <person name="Andreopoulos W."/>
            <person name="Labutti K."/>
            <person name="Pangilinan J."/>
            <person name="Ruiz-Duenas F.J."/>
            <person name="Barrasa J.M."/>
            <person name="Sanchez-Garcia M."/>
            <person name="Camarero S."/>
            <person name="Miyauchi S."/>
            <person name="Serrano A."/>
            <person name="Linde D."/>
            <person name="Babiker R."/>
            <person name="Drula E."/>
            <person name="Ayuso-Fernandez I."/>
            <person name="Pacheco R."/>
            <person name="Padilla G."/>
            <person name="Ferreira P."/>
            <person name="Barriuso J."/>
            <person name="Kellner H."/>
            <person name="Castanera R."/>
            <person name="Alfaro M."/>
            <person name="Ramirez L."/>
            <person name="Pisabarro A.G."/>
            <person name="Kuo A."/>
            <person name="Tritt A."/>
            <person name="Lipzen A."/>
            <person name="He G."/>
            <person name="Yan M."/>
            <person name="Ng V."/>
            <person name="Cullen D."/>
            <person name="Martin F."/>
            <person name="Rosso M.-N."/>
            <person name="Henrissat B."/>
            <person name="Hibbett D."/>
            <person name="Martinez A.T."/>
            <person name="Grigoriev I.V."/>
        </authorList>
    </citation>
    <scope>NUCLEOTIDE SEQUENCE</scope>
    <source>
        <strain evidence="1">AH 40177</strain>
    </source>
</reference>
<dbReference type="PANTHER" id="PTHR10859">
    <property type="entry name" value="GLYCOSYL TRANSFERASE"/>
    <property type="match status" value="1"/>
</dbReference>
<proteinExistence type="predicted"/>